<dbReference type="GO" id="GO:0005886">
    <property type="term" value="C:plasma membrane"/>
    <property type="evidence" value="ECO:0007669"/>
    <property type="project" value="UniProtKB-SubCell"/>
</dbReference>
<proteinExistence type="inferred from homology"/>
<keyword evidence="3" id="KW-1003">Cell membrane</keyword>
<dbReference type="InterPro" id="IPR007341">
    <property type="entry name" value="Transgly_assoc"/>
</dbReference>
<protein>
    <submittedName>
        <fullName evidence="8">GlsB/YeaQ/YmgE family stress response membrane protein</fullName>
    </submittedName>
</protein>
<evidence type="ECO:0000256" key="2">
    <source>
        <dbReference type="ARBA" id="ARBA00011006"/>
    </source>
</evidence>
<feature type="transmembrane region" description="Helical" evidence="7">
    <location>
        <begin position="59"/>
        <end position="78"/>
    </location>
</feature>
<evidence type="ECO:0000313" key="8">
    <source>
        <dbReference type="EMBL" id="NWB88943.1"/>
    </source>
</evidence>
<evidence type="ECO:0000313" key="9">
    <source>
        <dbReference type="Proteomes" id="UP000522864"/>
    </source>
</evidence>
<comment type="caution">
    <text evidence="8">The sequence shown here is derived from an EMBL/GenBank/DDBJ whole genome shotgun (WGS) entry which is preliminary data.</text>
</comment>
<evidence type="ECO:0000256" key="3">
    <source>
        <dbReference type="ARBA" id="ARBA00022475"/>
    </source>
</evidence>
<evidence type="ECO:0000256" key="4">
    <source>
        <dbReference type="ARBA" id="ARBA00022692"/>
    </source>
</evidence>
<sequence>MHIIWTIFIGLIVGLVARFLKPGDDSMGWIMTILLGIGGSLAATYGGQALGIYHAGQSAGFIGAVVGAIVLLVIYNLIRRN</sequence>
<dbReference type="Proteomes" id="UP000522864">
    <property type="component" value="Unassembled WGS sequence"/>
</dbReference>
<name>A0A7Y7WWG2_9PSED</name>
<comment type="similarity">
    <text evidence="2">Belongs to the UPF0410 family.</text>
</comment>
<reference evidence="8 9" key="1">
    <citation type="submission" date="2020-04" db="EMBL/GenBank/DDBJ databases">
        <title>Molecular characterization of pseudomonads from Agaricus bisporus reveal novel blotch 2 pathogens in Western Europe.</title>
        <authorList>
            <person name="Taparia T."/>
            <person name="Krijger M."/>
            <person name="Haynes E."/>
            <person name="Elpinstone J.G."/>
            <person name="Noble R."/>
            <person name="Van Der Wolf J."/>
        </authorList>
    </citation>
    <scope>NUCLEOTIDE SEQUENCE [LARGE SCALE GENOMIC DNA]</scope>
    <source>
        <strain evidence="8 9">G9001</strain>
    </source>
</reference>
<dbReference type="PANTHER" id="PTHR33884">
    <property type="entry name" value="UPF0410 PROTEIN YMGE"/>
    <property type="match status" value="1"/>
</dbReference>
<comment type="subcellular location">
    <subcellularLocation>
        <location evidence="1">Cell membrane</location>
        <topology evidence="1">Multi-pass membrane protein</topology>
    </subcellularLocation>
</comment>
<dbReference type="RefSeq" id="WP_103499413.1">
    <property type="nucleotide sequence ID" value="NZ_JACAQA010000036.1"/>
</dbReference>
<evidence type="ECO:0000256" key="1">
    <source>
        <dbReference type="ARBA" id="ARBA00004651"/>
    </source>
</evidence>
<gene>
    <name evidence="8" type="ORF">HX830_29170</name>
</gene>
<dbReference type="AlphaFoldDB" id="A0A7Y7WWG2"/>
<organism evidence="8 9">
    <name type="scientific">Pseudomonas gingeri</name>
    <dbReference type="NCBI Taxonomy" id="117681"/>
    <lineage>
        <taxon>Bacteria</taxon>
        <taxon>Pseudomonadati</taxon>
        <taxon>Pseudomonadota</taxon>
        <taxon>Gammaproteobacteria</taxon>
        <taxon>Pseudomonadales</taxon>
        <taxon>Pseudomonadaceae</taxon>
        <taxon>Pseudomonas</taxon>
    </lineage>
</organism>
<evidence type="ECO:0000256" key="5">
    <source>
        <dbReference type="ARBA" id="ARBA00022989"/>
    </source>
</evidence>
<dbReference type="EMBL" id="JACAQA010000036">
    <property type="protein sequence ID" value="NWB88943.1"/>
    <property type="molecule type" value="Genomic_DNA"/>
</dbReference>
<keyword evidence="4 7" id="KW-0812">Transmembrane</keyword>
<evidence type="ECO:0000256" key="6">
    <source>
        <dbReference type="ARBA" id="ARBA00023136"/>
    </source>
</evidence>
<evidence type="ECO:0000256" key="7">
    <source>
        <dbReference type="SAM" id="Phobius"/>
    </source>
</evidence>
<dbReference type="Pfam" id="PF04226">
    <property type="entry name" value="Transgly_assoc"/>
    <property type="match status" value="1"/>
</dbReference>
<dbReference type="PANTHER" id="PTHR33884:SF7">
    <property type="entry name" value="BSL8023 PROTEIN"/>
    <property type="match status" value="1"/>
</dbReference>
<keyword evidence="5 7" id="KW-1133">Transmembrane helix</keyword>
<keyword evidence="6 7" id="KW-0472">Membrane</keyword>
<feature type="transmembrane region" description="Helical" evidence="7">
    <location>
        <begin position="28"/>
        <end position="47"/>
    </location>
</feature>
<accession>A0A7Y7WWG2</accession>